<organism evidence="2 3">
    <name type="scientific">[Mycobacterium] kokjensenii</name>
    <dbReference type="NCBI Taxonomy" id="3064287"/>
    <lineage>
        <taxon>Bacteria</taxon>
        <taxon>Bacillati</taxon>
        <taxon>Actinomycetota</taxon>
        <taxon>Actinomycetes</taxon>
        <taxon>Mycobacteriales</taxon>
        <taxon>Mycobacteriaceae</taxon>
        <taxon>Mycolicibacter</taxon>
    </lineage>
</organism>
<keyword evidence="1" id="KW-0732">Signal</keyword>
<keyword evidence="3" id="KW-1185">Reference proteome</keyword>
<accession>A0ABM9LMI2</accession>
<dbReference type="EMBL" id="OY726394">
    <property type="protein sequence ID" value="CAJ1501440.1"/>
    <property type="molecule type" value="Genomic_DNA"/>
</dbReference>
<proteinExistence type="predicted"/>
<dbReference type="RefSeq" id="WP_308473434.1">
    <property type="nucleotide sequence ID" value="NZ_OY726394.1"/>
</dbReference>
<evidence type="ECO:0008006" key="4">
    <source>
        <dbReference type="Google" id="ProtNLM"/>
    </source>
</evidence>
<dbReference type="Proteomes" id="UP001190336">
    <property type="component" value="Chromosome"/>
</dbReference>
<dbReference type="PROSITE" id="PS51257">
    <property type="entry name" value="PROKAR_LIPOPROTEIN"/>
    <property type="match status" value="1"/>
</dbReference>
<evidence type="ECO:0000313" key="3">
    <source>
        <dbReference type="Proteomes" id="UP001190336"/>
    </source>
</evidence>
<name>A0ABM9LMI2_9MYCO</name>
<reference evidence="2 3" key="1">
    <citation type="submission" date="2023-08" db="EMBL/GenBank/DDBJ databases">
        <authorList>
            <person name="Folkvardsen B D."/>
            <person name="Norman A."/>
        </authorList>
    </citation>
    <scope>NUCLEOTIDE SEQUENCE [LARGE SCALE GENOMIC DNA]</scope>
    <source>
        <strain evidence="2 3">Mu0083</strain>
    </source>
</reference>
<evidence type="ECO:0000256" key="1">
    <source>
        <dbReference type="SAM" id="SignalP"/>
    </source>
</evidence>
<gene>
    <name evidence="2" type="ORF">MU0083_002683</name>
</gene>
<sequence length="245" mass="25036">MSRNSAARVLASAVLAAAVAALGTACDADGPEPTATTAAPSAAPIGFVETVDGTDGSVTYSAELPQLRDGDAAVRETFNAAMRAALDQHLQPAAYDAPVTVAPGILGESGRSQVSHVGTGAVAGVLLLNIYVDRAAHPYNTVSTLVIDAVTAAPIALTDLFTDPAAGLRAVVAGIGDAIAGHDLLAGQRTPQPVTDQLTDWLPTADGLVIYLSVAHVLGDYYPVLVDWDALADVLKDGMREKLTE</sequence>
<protein>
    <recommendedName>
        <fullName evidence="4">DUF3298 domain-containing protein</fullName>
    </recommendedName>
</protein>
<evidence type="ECO:0000313" key="2">
    <source>
        <dbReference type="EMBL" id="CAJ1501440.1"/>
    </source>
</evidence>
<feature type="chain" id="PRO_5046294333" description="DUF3298 domain-containing protein" evidence="1">
    <location>
        <begin position="28"/>
        <end position="245"/>
    </location>
</feature>
<feature type="signal peptide" evidence="1">
    <location>
        <begin position="1"/>
        <end position="27"/>
    </location>
</feature>